<dbReference type="Pfam" id="PF00196">
    <property type="entry name" value="GerE"/>
    <property type="match status" value="1"/>
</dbReference>
<feature type="region of interest" description="Disordered" evidence="1">
    <location>
        <begin position="69"/>
        <end position="103"/>
    </location>
</feature>
<dbReference type="GO" id="GO:0006355">
    <property type="term" value="P:regulation of DNA-templated transcription"/>
    <property type="evidence" value="ECO:0007669"/>
    <property type="project" value="InterPro"/>
</dbReference>
<dbReference type="Proteomes" id="UP000523079">
    <property type="component" value="Unassembled WGS sequence"/>
</dbReference>
<dbReference type="PROSITE" id="PS50043">
    <property type="entry name" value="HTH_LUXR_2"/>
    <property type="match status" value="1"/>
</dbReference>
<dbReference type="CDD" id="cd06170">
    <property type="entry name" value="LuxR_C_like"/>
    <property type="match status" value="1"/>
</dbReference>
<accession>A0A7W3P7H0</accession>
<protein>
    <submittedName>
        <fullName evidence="3">Putative ATPase/DNA-binding CsgD family transcriptional regulator</fullName>
    </submittedName>
</protein>
<dbReference type="SUPFAM" id="SSF52540">
    <property type="entry name" value="P-loop containing nucleoside triphosphate hydrolases"/>
    <property type="match status" value="1"/>
</dbReference>
<evidence type="ECO:0000313" key="3">
    <source>
        <dbReference type="EMBL" id="MBA8795975.1"/>
    </source>
</evidence>
<dbReference type="PRINTS" id="PR00364">
    <property type="entry name" value="DISEASERSIST"/>
</dbReference>
<dbReference type="EMBL" id="JACGWT010000006">
    <property type="protein sequence ID" value="MBA8795975.1"/>
    <property type="molecule type" value="Genomic_DNA"/>
</dbReference>
<gene>
    <name evidence="3" type="ORF">FHX74_003616</name>
</gene>
<dbReference type="InterPro" id="IPR036388">
    <property type="entry name" value="WH-like_DNA-bd_sf"/>
</dbReference>
<proteinExistence type="predicted"/>
<dbReference type="InterPro" id="IPR000792">
    <property type="entry name" value="Tscrpt_reg_LuxR_C"/>
</dbReference>
<feature type="compositionally biased region" description="Low complexity" evidence="1">
    <location>
        <begin position="84"/>
        <end position="101"/>
    </location>
</feature>
<feature type="region of interest" description="Disordered" evidence="1">
    <location>
        <begin position="642"/>
        <end position="661"/>
    </location>
</feature>
<keyword evidence="3" id="KW-0238">DNA-binding</keyword>
<feature type="domain" description="HTH luxR-type" evidence="2">
    <location>
        <begin position="7"/>
        <end position="72"/>
    </location>
</feature>
<name>A0A7W3P7H0_9ACTN</name>
<dbReference type="SUPFAM" id="SSF46894">
    <property type="entry name" value="C-terminal effector domain of the bipartite response regulators"/>
    <property type="match status" value="1"/>
</dbReference>
<reference evidence="3 4" key="1">
    <citation type="submission" date="2020-07" db="EMBL/GenBank/DDBJ databases">
        <title>Sequencing the genomes of 1000 actinobacteria strains.</title>
        <authorList>
            <person name="Klenk H.-P."/>
        </authorList>
    </citation>
    <scope>NUCLEOTIDE SEQUENCE [LARGE SCALE GENOMIC DNA]</scope>
    <source>
        <strain evidence="3 4">DSM 100723</strain>
    </source>
</reference>
<dbReference type="Gene3D" id="3.40.50.300">
    <property type="entry name" value="P-loop containing nucleotide triphosphate hydrolases"/>
    <property type="match status" value="1"/>
</dbReference>
<dbReference type="Pfam" id="PF25872">
    <property type="entry name" value="HTH_77"/>
    <property type="match status" value="1"/>
</dbReference>
<evidence type="ECO:0000259" key="2">
    <source>
        <dbReference type="PROSITE" id="PS50043"/>
    </source>
</evidence>
<dbReference type="InterPro" id="IPR049945">
    <property type="entry name" value="AAA_22"/>
</dbReference>
<organism evidence="3 4">
    <name type="scientific">Microlunatus kandeliicorticis</name>
    <dbReference type="NCBI Taxonomy" id="1759536"/>
    <lineage>
        <taxon>Bacteria</taxon>
        <taxon>Bacillati</taxon>
        <taxon>Actinomycetota</taxon>
        <taxon>Actinomycetes</taxon>
        <taxon>Propionibacteriales</taxon>
        <taxon>Propionibacteriaceae</taxon>
        <taxon>Microlunatus</taxon>
    </lineage>
</organism>
<dbReference type="PANTHER" id="PTHR47691:SF3">
    <property type="entry name" value="HTH-TYPE TRANSCRIPTIONAL REGULATOR RV0890C-RELATED"/>
    <property type="match status" value="1"/>
</dbReference>
<dbReference type="InterPro" id="IPR016032">
    <property type="entry name" value="Sig_transdc_resp-reg_C-effctor"/>
</dbReference>
<evidence type="ECO:0000313" key="4">
    <source>
        <dbReference type="Proteomes" id="UP000523079"/>
    </source>
</evidence>
<dbReference type="GO" id="GO:0003677">
    <property type="term" value="F:DNA binding"/>
    <property type="evidence" value="ECO:0007669"/>
    <property type="project" value="UniProtKB-KW"/>
</dbReference>
<dbReference type="SMART" id="SM00421">
    <property type="entry name" value="HTH_LUXR"/>
    <property type="match status" value="1"/>
</dbReference>
<dbReference type="InterPro" id="IPR058852">
    <property type="entry name" value="HTH_77"/>
</dbReference>
<dbReference type="InterPro" id="IPR027417">
    <property type="entry name" value="P-loop_NTPase"/>
</dbReference>
<comment type="caution">
    <text evidence="3">The sequence shown here is derived from an EMBL/GenBank/DDBJ whole genome shotgun (WGS) entry which is preliminary data.</text>
</comment>
<keyword evidence="4" id="KW-1185">Reference proteome</keyword>
<dbReference type="Gene3D" id="1.10.10.10">
    <property type="entry name" value="Winged helix-like DNA-binding domain superfamily/Winged helix DNA-binding domain"/>
    <property type="match status" value="1"/>
</dbReference>
<dbReference type="GO" id="GO:0016887">
    <property type="term" value="F:ATP hydrolysis activity"/>
    <property type="evidence" value="ECO:0007669"/>
    <property type="project" value="InterPro"/>
</dbReference>
<dbReference type="PRINTS" id="PR00038">
    <property type="entry name" value="HTHLUXR"/>
</dbReference>
<dbReference type="PANTHER" id="PTHR47691">
    <property type="entry name" value="REGULATOR-RELATED"/>
    <property type="match status" value="1"/>
</dbReference>
<dbReference type="AlphaFoldDB" id="A0A7W3P7H0"/>
<sequence length="953" mass="100548">MDRPAHEPRVGEGLSAREREVLAAVLGHLSNAEIADRLVISVRTVESHVTSMLRKLGVTDRRALARLASERPELVDRGASPTHSASASSDPPGSAGGVPPVIDWPQPASSFVGRNGERASLDAALGTHRLVTAVGPGGVGKTRLALRVVADRLAAGRHPDGAWYVDLVPVTDERVVDRAVADALGLGEQPGRTPRETLVDRLRDRRALLLLDNCEHLLGGVTTLLETLLDRCPRLVVLATSRERLLLPAERVCPVPGLSVATGDAVELFRQRAVSAGVDEAELAGTEAGERIGRLCDRLDGMALAIELAAARLPGLGLDGLEAAIGRRLDLLSGGARADGRHRSLRATLAWSWELLDPAERRTLCAAARFAAPFTAVDAAALDVEADAGEGEAAGRDGVPTAVRLARLCDRSLLTTVATEGSGPRYRMLETIRQYADEQAASAGALPELRLRHAEWALSSGRRLREQVPPGGRPTGLGWRAGTDRVVDELRAAAAPGAGLVALGARGRTGPVLRLLGELLFLRGRPEAAQRRFEQAAASEPGTLAAGRALRAAAGAAETRHFGDEALRLFRAAAAALHDTGADREAAEAVARWGQLVGRGPGLITRPPAPEEVLAALTEAERWTPDDPALAAALLVARAYQQPQDDPATGQDADRARAGAEAAGDPVTACVALDLLMATELRRGRVVAAAATTERRAELLDGLEVRPENGLEFSDGFNMATDSAIGVGDLAAARRYAERVAGLPFYSENSHIAAGRLMVVTALAGDWQATSANAAAFREGWELAGRPTDGDQNRGVYAAMTVAALRGDTDAEETWRAVHDALLTPALADRDRRCEETFDALRLLDQGRPEEALAASTLTPEQLVGWHDGLWRPWHAALWAEASVLAGVADAADRLTRAGAVAVGNRIAEALVRRATAFAAGDPSAVAREAPVLSAAGCPYQAARSRRLAERLA</sequence>
<dbReference type="Pfam" id="PF13401">
    <property type="entry name" value="AAA_22"/>
    <property type="match status" value="1"/>
</dbReference>
<evidence type="ECO:0000256" key="1">
    <source>
        <dbReference type="SAM" id="MobiDB-lite"/>
    </source>
</evidence>